<proteinExistence type="predicted"/>
<dbReference type="AlphaFoldDB" id="Q50820"/>
<evidence type="ECO:0000256" key="1">
    <source>
        <dbReference type="SAM" id="MobiDB-lite"/>
    </source>
</evidence>
<feature type="compositionally biased region" description="Polar residues" evidence="1">
    <location>
        <begin position="7"/>
        <end position="24"/>
    </location>
</feature>
<feature type="region of interest" description="Disordered" evidence="1">
    <location>
        <begin position="1"/>
        <end position="25"/>
    </location>
</feature>
<sequence>MPCELSPINTIRASPTSSANTSCVGTPPGASIATLRRTSAAVDAAGRRSDGPAVGVARSRRTSSSVTCRKSQNDSPTARNGVGMVAHTTSSTRPANSRHVDSGAAGTAITICAGCASRNACTAANMLAPVAKPSSTTMTVLPVISVGGRSPR</sequence>
<dbReference type="EMBL" id="M93129">
    <property type="protein sequence ID" value="AAA73346.1"/>
    <property type="molecule type" value="Genomic_DNA"/>
</dbReference>
<evidence type="ECO:0000313" key="2">
    <source>
        <dbReference type="EMBL" id="AAA73346.1"/>
    </source>
</evidence>
<protein>
    <submittedName>
        <fullName evidence="2">DNA sequence</fullName>
    </submittedName>
</protein>
<feature type="region of interest" description="Disordered" evidence="1">
    <location>
        <begin position="43"/>
        <end position="101"/>
    </location>
</feature>
<organism evidence="2">
    <name type="scientific">Mycobacterium tuberculosis</name>
    <dbReference type="NCBI Taxonomy" id="1773"/>
    <lineage>
        <taxon>Bacteria</taxon>
        <taxon>Bacillati</taxon>
        <taxon>Actinomycetota</taxon>
        <taxon>Actinomycetes</taxon>
        <taxon>Mycobacteriales</taxon>
        <taxon>Mycobacteriaceae</taxon>
        <taxon>Mycobacterium</taxon>
        <taxon>Mycobacterium tuberculosis complex</taxon>
    </lineage>
</organism>
<name>Q50820_MYCTX</name>
<accession>Q50820</accession>
<reference evidence="2" key="1">
    <citation type="submission" date="1995-03" db="EMBL/GenBank/DDBJ databases">
        <title>Complex organization of the tub16K comprising locus of the Mycobacterium tuberculosis genome.</title>
        <authorList>
            <person name="Verbon A."/>
            <person name="Hartskeerl R.A."/>
            <person name="Schuitema A."/>
            <person name="Kolk A.H.J."/>
            <person name="Lathigra R."/>
        </authorList>
    </citation>
    <scope>NUCLEOTIDE SEQUENCE</scope>
    <source>
        <strain evidence="2">Erdman</strain>
    </source>
</reference>